<name>A0A833J366_9HYPH</name>
<evidence type="ECO:0000256" key="1">
    <source>
        <dbReference type="SAM" id="Phobius"/>
    </source>
</evidence>
<evidence type="ECO:0000256" key="2">
    <source>
        <dbReference type="SAM" id="SignalP"/>
    </source>
</evidence>
<keyword evidence="1" id="KW-0812">Transmembrane</keyword>
<dbReference type="EMBL" id="WEKV01000019">
    <property type="protein sequence ID" value="KAB7782807.1"/>
    <property type="molecule type" value="Genomic_DNA"/>
</dbReference>
<proteinExistence type="predicted"/>
<keyword evidence="1" id="KW-1133">Transmembrane helix</keyword>
<keyword evidence="2" id="KW-0732">Signal</keyword>
<gene>
    <name evidence="3" type="ORF">F8B43_4723</name>
</gene>
<feature type="transmembrane region" description="Helical" evidence="1">
    <location>
        <begin position="97"/>
        <end position="115"/>
    </location>
</feature>
<evidence type="ECO:0000313" key="4">
    <source>
        <dbReference type="Proteomes" id="UP000469949"/>
    </source>
</evidence>
<accession>A0A833J366</accession>
<sequence length="162" mass="16353">MRQFEASFGIGFLAGLRSLSACAALAWIATHEPRRGLGRPAGAAARGLVTTAALAEMAGDKMPFAPDRRIPPSFALRLALGAIGGWVLAGRRASPEIGALAGLAGAVSGTLLGRAARGPGAPAPSGFARGLAEDAVAAGLAVVLVTSAHARQRRSAPRHRMS</sequence>
<dbReference type="Proteomes" id="UP000469949">
    <property type="component" value="Unassembled WGS sequence"/>
</dbReference>
<feature type="chain" id="PRO_5033007716" evidence="2">
    <location>
        <begin position="24"/>
        <end position="162"/>
    </location>
</feature>
<feature type="signal peptide" evidence="2">
    <location>
        <begin position="1"/>
        <end position="23"/>
    </location>
</feature>
<reference evidence="3 4" key="1">
    <citation type="submission" date="2019-10" db="EMBL/GenBank/DDBJ databases">
        <title>Draft Genome Sequence of the Caffeine Degrading Methylotroph Methylorubrum populi PINKEL.</title>
        <authorList>
            <person name="Dawson S.C."/>
            <person name="Zhang X."/>
            <person name="Wright M.E."/>
            <person name="Sharma G."/>
            <person name="Langner J.T."/>
            <person name="Ditty J.L."/>
            <person name="Subuyuj G.A."/>
        </authorList>
    </citation>
    <scope>NUCLEOTIDE SEQUENCE [LARGE SCALE GENOMIC DNA]</scope>
    <source>
        <strain evidence="3 4">Pinkel</strain>
    </source>
</reference>
<dbReference type="RefSeq" id="WP_152278546.1">
    <property type="nucleotide sequence ID" value="NZ_WEKV01000019.1"/>
</dbReference>
<organism evidence="3 4">
    <name type="scientific">Methylorubrum populi</name>
    <dbReference type="NCBI Taxonomy" id="223967"/>
    <lineage>
        <taxon>Bacteria</taxon>
        <taxon>Pseudomonadati</taxon>
        <taxon>Pseudomonadota</taxon>
        <taxon>Alphaproteobacteria</taxon>
        <taxon>Hyphomicrobiales</taxon>
        <taxon>Methylobacteriaceae</taxon>
        <taxon>Methylorubrum</taxon>
    </lineage>
</organism>
<protein>
    <submittedName>
        <fullName evidence="3">Putative membrane protein</fullName>
    </submittedName>
</protein>
<feature type="transmembrane region" description="Helical" evidence="1">
    <location>
        <begin position="135"/>
        <end position="151"/>
    </location>
</feature>
<comment type="caution">
    <text evidence="3">The sequence shown here is derived from an EMBL/GenBank/DDBJ whole genome shotgun (WGS) entry which is preliminary data.</text>
</comment>
<feature type="transmembrane region" description="Helical" evidence="1">
    <location>
        <begin position="70"/>
        <end position="90"/>
    </location>
</feature>
<evidence type="ECO:0000313" key="3">
    <source>
        <dbReference type="EMBL" id="KAB7782807.1"/>
    </source>
</evidence>
<dbReference type="AlphaFoldDB" id="A0A833J366"/>
<keyword evidence="1" id="KW-0472">Membrane</keyword>